<evidence type="ECO:0008006" key="9">
    <source>
        <dbReference type="Google" id="ProtNLM"/>
    </source>
</evidence>
<dbReference type="PANTHER" id="PTHR19432">
    <property type="entry name" value="SUGAR TRANSPORTER"/>
    <property type="match status" value="1"/>
</dbReference>
<dbReference type="EMBL" id="LR899597">
    <property type="protein sequence ID" value="CAD7240975.1"/>
    <property type="molecule type" value="Genomic_DNA"/>
</dbReference>
<dbReference type="AlphaFoldDB" id="A0A7R8X5A9"/>
<feature type="transmembrane region" description="Helical" evidence="6">
    <location>
        <begin position="241"/>
        <end position="259"/>
    </location>
</feature>
<reference evidence="7" key="1">
    <citation type="submission" date="2020-11" db="EMBL/GenBank/DDBJ databases">
        <authorList>
            <person name="Tran Van P."/>
        </authorList>
    </citation>
    <scope>NUCLEOTIDE SEQUENCE</scope>
</reference>
<evidence type="ECO:0000256" key="4">
    <source>
        <dbReference type="ARBA" id="ARBA00022989"/>
    </source>
</evidence>
<dbReference type="PANTHER" id="PTHR19432:SF37">
    <property type="entry name" value="SOLUTE CARRIER FAMILY 45 MEMBER 3"/>
    <property type="match status" value="1"/>
</dbReference>
<evidence type="ECO:0000256" key="1">
    <source>
        <dbReference type="ARBA" id="ARBA00004141"/>
    </source>
</evidence>
<feature type="non-terminal residue" evidence="7">
    <location>
        <position position="1"/>
    </location>
</feature>
<sequence length="440" mass="48832">MTKVILGTSVVLLDYTSQVCFNPCEALMSDFMKRAGNPGRGFLVYSAMLSLGSCIGYLVSSINWRGYFPSLPVTQEGMAFYVPFGLSVICVMLTMVTAQEKTQSSCMPSRRESSDEDALSVMSMPMNKVEEKNLENPHPMRNGQVLYGPVKTLYTVWSCPLVLWRLFLADLLCWTAIMCHFIFYTDFMGQTVYKGDPDATPGSILAEKYDEGVRMGSWGLFLHCLFGFIQKSVISLIGLRSTYLLGMCIFSLSMVLTMFVTDNVFLINVLAAISGVGYSAVTTVPNSLLTMYHAKKEIYLSDTKMVQGKSGKRRGVATDLAVLDSAFYLSQIILSLSVGYLVDLFHSCILYMIVSAGAGFIGIILASRLIFSPVQLEQYYYKDILSANSGSNLSARAPPGPPPYLTLFHYATEPHFSFTFWISHLGYMKAENRDRDSVGE</sequence>
<evidence type="ECO:0000313" key="8">
    <source>
        <dbReference type="Proteomes" id="UP000677054"/>
    </source>
</evidence>
<gene>
    <name evidence="7" type="ORF">DSTB1V02_LOCUS977</name>
</gene>
<feature type="transmembrane region" description="Helical" evidence="6">
    <location>
        <begin position="162"/>
        <end position="183"/>
    </location>
</feature>
<dbReference type="GO" id="GO:0016020">
    <property type="term" value="C:membrane"/>
    <property type="evidence" value="ECO:0007669"/>
    <property type="project" value="UniProtKB-SubCell"/>
</dbReference>
<dbReference type="Proteomes" id="UP000677054">
    <property type="component" value="Unassembled WGS sequence"/>
</dbReference>
<keyword evidence="2" id="KW-0813">Transport</keyword>
<protein>
    <recommendedName>
        <fullName evidence="9">Solute carrier family 45 member 3</fullName>
    </recommendedName>
</protein>
<evidence type="ECO:0000256" key="3">
    <source>
        <dbReference type="ARBA" id="ARBA00022692"/>
    </source>
</evidence>
<evidence type="ECO:0000256" key="2">
    <source>
        <dbReference type="ARBA" id="ARBA00022448"/>
    </source>
</evidence>
<accession>A0A7R8X5A9</accession>
<dbReference type="EMBL" id="CAJPEV010000080">
    <property type="protein sequence ID" value="CAG0880239.1"/>
    <property type="molecule type" value="Genomic_DNA"/>
</dbReference>
<dbReference type="OrthoDB" id="28755at2759"/>
<evidence type="ECO:0000313" key="7">
    <source>
        <dbReference type="EMBL" id="CAD7240975.1"/>
    </source>
</evidence>
<keyword evidence="5 6" id="KW-0472">Membrane</keyword>
<keyword evidence="3 6" id="KW-0812">Transmembrane</keyword>
<feature type="transmembrane region" description="Helical" evidence="6">
    <location>
        <begin position="320"/>
        <end position="342"/>
    </location>
</feature>
<comment type="subcellular location">
    <subcellularLocation>
        <location evidence="1">Membrane</location>
        <topology evidence="1">Multi-pass membrane protein</topology>
    </subcellularLocation>
</comment>
<feature type="transmembrane region" description="Helical" evidence="6">
    <location>
        <begin position="348"/>
        <end position="371"/>
    </location>
</feature>
<feature type="transmembrane region" description="Helical" evidence="6">
    <location>
        <begin position="265"/>
        <end position="289"/>
    </location>
</feature>
<dbReference type="InterPro" id="IPR036259">
    <property type="entry name" value="MFS_trans_sf"/>
</dbReference>
<feature type="transmembrane region" description="Helical" evidence="6">
    <location>
        <begin position="80"/>
        <end position="98"/>
    </location>
</feature>
<name>A0A7R8X5A9_9CRUS</name>
<dbReference type="GO" id="GO:0008506">
    <property type="term" value="F:sucrose:proton symporter activity"/>
    <property type="evidence" value="ECO:0007669"/>
    <property type="project" value="TreeGrafter"/>
</dbReference>
<organism evidence="7">
    <name type="scientific">Darwinula stevensoni</name>
    <dbReference type="NCBI Taxonomy" id="69355"/>
    <lineage>
        <taxon>Eukaryota</taxon>
        <taxon>Metazoa</taxon>
        <taxon>Ecdysozoa</taxon>
        <taxon>Arthropoda</taxon>
        <taxon>Crustacea</taxon>
        <taxon>Oligostraca</taxon>
        <taxon>Ostracoda</taxon>
        <taxon>Podocopa</taxon>
        <taxon>Podocopida</taxon>
        <taxon>Darwinulocopina</taxon>
        <taxon>Darwinuloidea</taxon>
        <taxon>Darwinulidae</taxon>
        <taxon>Darwinula</taxon>
    </lineage>
</organism>
<dbReference type="Gene3D" id="1.20.1250.20">
    <property type="entry name" value="MFS general substrate transporter like domains"/>
    <property type="match status" value="1"/>
</dbReference>
<evidence type="ECO:0000256" key="5">
    <source>
        <dbReference type="ARBA" id="ARBA00023136"/>
    </source>
</evidence>
<feature type="transmembrane region" description="Helical" evidence="6">
    <location>
        <begin position="42"/>
        <end position="60"/>
    </location>
</feature>
<keyword evidence="8" id="KW-1185">Reference proteome</keyword>
<proteinExistence type="predicted"/>
<evidence type="ECO:0000256" key="6">
    <source>
        <dbReference type="SAM" id="Phobius"/>
    </source>
</evidence>
<keyword evidence="4 6" id="KW-1133">Transmembrane helix</keyword>
<dbReference type="SUPFAM" id="SSF103473">
    <property type="entry name" value="MFS general substrate transporter"/>
    <property type="match status" value="1"/>
</dbReference>